<reference evidence="1" key="1">
    <citation type="journal article" date="2014" name="Front. Microbiol.">
        <title>High frequency of phylogenetically diverse reductive dehalogenase-homologous genes in deep subseafloor sedimentary metagenomes.</title>
        <authorList>
            <person name="Kawai M."/>
            <person name="Futagami T."/>
            <person name="Toyoda A."/>
            <person name="Takaki Y."/>
            <person name="Nishi S."/>
            <person name="Hori S."/>
            <person name="Arai W."/>
            <person name="Tsubouchi T."/>
            <person name="Morono Y."/>
            <person name="Uchiyama I."/>
            <person name="Ito T."/>
            <person name="Fujiyama A."/>
            <person name="Inagaki F."/>
            <person name="Takami H."/>
        </authorList>
    </citation>
    <scope>NUCLEOTIDE SEQUENCE</scope>
    <source>
        <strain evidence="1">Expedition CK06-06</strain>
    </source>
</reference>
<dbReference type="EMBL" id="BARS01049894">
    <property type="protein sequence ID" value="GAG37889.1"/>
    <property type="molecule type" value="Genomic_DNA"/>
</dbReference>
<accession>X0X3T7</accession>
<evidence type="ECO:0000313" key="1">
    <source>
        <dbReference type="EMBL" id="GAG37889.1"/>
    </source>
</evidence>
<organism evidence="1">
    <name type="scientific">marine sediment metagenome</name>
    <dbReference type="NCBI Taxonomy" id="412755"/>
    <lineage>
        <taxon>unclassified sequences</taxon>
        <taxon>metagenomes</taxon>
        <taxon>ecological metagenomes</taxon>
    </lineage>
</organism>
<proteinExistence type="predicted"/>
<comment type="caution">
    <text evidence="1">The sequence shown here is derived from an EMBL/GenBank/DDBJ whole genome shotgun (WGS) entry which is preliminary data.</text>
</comment>
<dbReference type="AlphaFoldDB" id="X0X3T7"/>
<protein>
    <submittedName>
        <fullName evidence="1">Uncharacterized protein</fullName>
    </submittedName>
</protein>
<sequence>MEGIHLHVTNADEVSEQVDVIVTPNLIHKYLVHIPYLGVIV</sequence>
<gene>
    <name evidence="1" type="ORF">S01H1_74563</name>
</gene>
<name>X0X3T7_9ZZZZ</name>
<feature type="non-terminal residue" evidence="1">
    <location>
        <position position="41"/>
    </location>
</feature>